<keyword evidence="3" id="KW-1185">Reference proteome</keyword>
<dbReference type="Pfam" id="PF12844">
    <property type="entry name" value="HTH_19"/>
    <property type="match status" value="1"/>
</dbReference>
<gene>
    <name evidence="2" type="ORF">FRY98_05900</name>
</gene>
<name>A0A5D0CYS7_9BACL</name>
<dbReference type="CDD" id="cd00093">
    <property type="entry name" value="HTH_XRE"/>
    <property type="match status" value="1"/>
</dbReference>
<organism evidence="2 3">
    <name type="scientific">Paenibacillus faecis</name>
    <dbReference type="NCBI Taxonomy" id="862114"/>
    <lineage>
        <taxon>Bacteria</taxon>
        <taxon>Bacillati</taxon>
        <taxon>Bacillota</taxon>
        <taxon>Bacilli</taxon>
        <taxon>Bacillales</taxon>
        <taxon>Paenibacillaceae</taxon>
        <taxon>Paenibacillus</taxon>
    </lineage>
</organism>
<accession>A0A5D0CYS7</accession>
<evidence type="ECO:0000259" key="1">
    <source>
        <dbReference type="PROSITE" id="PS50943"/>
    </source>
</evidence>
<dbReference type="GO" id="GO:0003677">
    <property type="term" value="F:DNA binding"/>
    <property type="evidence" value="ECO:0007669"/>
    <property type="project" value="InterPro"/>
</dbReference>
<dbReference type="AlphaFoldDB" id="A0A5D0CYS7"/>
<protein>
    <submittedName>
        <fullName evidence="2">Helix-turn-helix transcriptional regulator</fullName>
    </submittedName>
</protein>
<dbReference type="InterPro" id="IPR010982">
    <property type="entry name" value="Lambda_DNA-bd_dom_sf"/>
</dbReference>
<dbReference type="EMBL" id="VSDO01000001">
    <property type="protein sequence ID" value="TYA15181.1"/>
    <property type="molecule type" value="Genomic_DNA"/>
</dbReference>
<dbReference type="Proteomes" id="UP000325218">
    <property type="component" value="Unassembled WGS sequence"/>
</dbReference>
<reference evidence="2 3" key="1">
    <citation type="submission" date="2019-08" db="EMBL/GenBank/DDBJ databases">
        <title>Genome sequencing of Paenibacillus faecis DSM 23593(T).</title>
        <authorList>
            <person name="Kook J.-K."/>
            <person name="Park S.-N."/>
            <person name="Lim Y.K."/>
        </authorList>
    </citation>
    <scope>NUCLEOTIDE SEQUENCE [LARGE SCALE GENOMIC DNA]</scope>
    <source>
        <strain evidence="2 3">DSM 23593</strain>
    </source>
</reference>
<proteinExistence type="predicted"/>
<feature type="domain" description="HTH cro/C1-type" evidence="1">
    <location>
        <begin position="7"/>
        <end position="61"/>
    </location>
</feature>
<dbReference type="Gene3D" id="1.10.260.40">
    <property type="entry name" value="lambda repressor-like DNA-binding domains"/>
    <property type="match status" value="1"/>
</dbReference>
<comment type="caution">
    <text evidence="2">The sequence shown here is derived from an EMBL/GenBank/DDBJ whole genome shotgun (WGS) entry which is preliminary data.</text>
</comment>
<dbReference type="InterPro" id="IPR001387">
    <property type="entry name" value="Cro/C1-type_HTH"/>
</dbReference>
<dbReference type="SUPFAM" id="SSF47413">
    <property type="entry name" value="lambda repressor-like DNA-binding domains"/>
    <property type="match status" value="1"/>
</dbReference>
<evidence type="ECO:0000313" key="2">
    <source>
        <dbReference type="EMBL" id="TYA15181.1"/>
    </source>
</evidence>
<dbReference type="PROSITE" id="PS50943">
    <property type="entry name" value="HTH_CROC1"/>
    <property type="match status" value="1"/>
</dbReference>
<dbReference type="OrthoDB" id="2365258at2"/>
<dbReference type="RefSeq" id="WP_148450772.1">
    <property type="nucleotide sequence ID" value="NZ_VSDO01000001.1"/>
</dbReference>
<sequence>MAIYDRIESLIKDRKMTKKQFCLDLSISTGNLGDWKRGKSTPSTNKLIEIAAYFNVSLDWLLTRQEVRQPSMVMEHQASYGRSIGEILMEYGYPLDHSEATFIQEYLEFIKHRRQKENRGD</sequence>
<evidence type="ECO:0000313" key="3">
    <source>
        <dbReference type="Proteomes" id="UP000325218"/>
    </source>
</evidence>
<dbReference type="SMART" id="SM00530">
    <property type="entry name" value="HTH_XRE"/>
    <property type="match status" value="1"/>
</dbReference>